<name>A0ABD3QQM0_9STRA</name>
<feature type="domain" description="FPL" evidence="3">
    <location>
        <begin position="265"/>
        <end position="381"/>
    </location>
</feature>
<feature type="compositionally biased region" description="Low complexity" evidence="2">
    <location>
        <begin position="709"/>
        <end position="719"/>
    </location>
</feature>
<organism evidence="4 5">
    <name type="scientific">Cyclotella atomus</name>
    <dbReference type="NCBI Taxonomy" id="382360"/>
    <lineage>
        <taxon>Eukaryota</taxon>
        <taxon>Sar</taxon>
        <taxon>Stramenopiles</taxon>
        <taxon>Ochrophyta</taxon>
        <taxon>Bacillariophyta</taxon>
        <taxon>Coscinodiscophyceae</taxon>
        <taxon>Thalassiosirophycidae</taxon>
        <taxon>Stephanodiscales</taxon>
        <taxon>Stephanodiscaceae</taxon>
        <taxon>Cyclotella</taxon>
    </lineage>
</organism>
<dbReference type="Pfam" id="PF09758">
    <property type="entry name" value="FPL"/>
    <property type="match status" value="1"/>
</dbReference>
<accession>A0ABD3QQM0</accession>
<proteinExistence type="predicted"/>
<dbReference type="InterPro" id="IPR019155">
    <property type="entry name" value="CLEC16A/TT9_N"/>
</dbReference>
<feature type="compositionally biased region" description="Polar residues" evidence="2">
    <location>
        <begin position="750"/>
        <end position="768"/>
    </location>
</feature>
<feature type="region of interest" description="Disordered" evidence="2">
    <location>
        <begin position="230"/>
        <end position="257"/>
    </location>
</feature>
<dbReference type="GO" id="GO:0006914">
    <property type="term" value="P:autophagy"/>
    <property type="evidence" value="ECO:0007669"/>
    <property type="project" value="UniProtKB-KW"/>
</dbReference>
<comment type="caution">
    <text evidence="4">The sequence shown here is derived from an EMBL/GenBank/DDBJ whole genome shotgun (WGS) entry which is preliminary data.</text>
</comment>
<reference evidence="4 5" key="1">
    <citation type="submission" date="2024-10" db="EMBL/GenBank/DDBJ databases">
        <title>Updated reference genomes for cyclostephanoid diatoms.</title>
        <authorList>
            <person name="Roberts W.R."/>
            <person name="Alverson A.J."/>
        </authorList>
    </citation>
    <scope>NUCLEOTIDE SEQUENCE [LARGE SCALE GENOMIC DNA]</scope>
    <source>
        <strain evidence="4 5">AJA010-31</strain>
    </source>
</reference>
<dbReference type="Proteomes" id="UP001530400">
    <property type="component" value="Unassembled WGS sequence"/>
</dbReference>
<dbReference type="PANTHER" id="PTHR21481:SF0">
    <property type="entry name" value="PROTEIN CLEC16A"/>
    <property type="match status" value="1"/>
</dbReference>
<dbReference type="InterPro" id="IPR039272">
    <property type="entry name" value="CLEC16A/TT9"/>
</dbReference>
<evidence type="ECO:0000313" key="4">
    <source>
        <dbReference type="EMBL" id="KAL3802438.1"/>
    </source>
</evidence>
<keyword evidence="1" id="KW-0072">Autophagy</keyword>
<dbReference type="EMBL" id="JALLPJ020000101">
    <property type="protein sequence ID" value="KAL3802438.1"/>
    <property type="molecule type" value="Genomic_DNA"/>
</dbReference>
<feature type="region of interest" description="Disordered" evidence="2">
    <location>
        <begin position="701"/>
        <end position="768"/>
    </location>
</feature>
<feature type="compositionally biased region" description="Polar residues" evidence="2">
    <location>
        <begin position="235"/>
        <end position="255"/>
    </location>
</feature>
<gene>
    <name evidence="4" type="ORF">ACHAWO_004740</name>
</gene>
<feature type="region of interest" description="Disordered" evidence="2">
    <location>
        <begin position="461"/>
        <end position="493"/>
    </location>
</feature>
<evidence type="ECO:0000256" key="2">
    <source>
        <dbReference type="SAM" id="MobiDB-lite"/>
    </source>
</evidence>
<evidence type="ECO:0000259" key="3">
    <source>
        <dbReference type="Pfam" id="PF09758"/>
    </source>
</evidence>
<evidence type="ECO:0000313" key="5">
    <source>
        <dbReference type="Proteomes" id="UP001530400"/>
    </source>
</evidence>
<feature type="compositionally biased region" description="Low complexity" evidence="2">
    <location>
        <begin position="171"/>
        <end position="182"/>
    </location>
</feature>
<keyword evidence="5" id="KW-1185">Reference proteome</keyword>
<feature type="region of interest" description="Disordered" evidence="2">
    <location>
        <begin position="170"/>
        <end position="196"/>
    </location>
</feature>
<sequence>MFSRYRKTPPSSADGVVHRRRSNNKNSNQDPVAALAELRNALNRLDELTESFKEVGNAFLSDLEAGISIEKNKKAASTKIDSNAPVVAAATAAVEGGNGADENKINVQDEAQKTTTFRRSPSATASDLLLASNAHFLSIPEKDEEEMVELIRRVAELVVLSERMAGQILEGSSNRRGNSLNNQEEDDEEDQKSNHSEDATQYLALFELFCERNALANIVNIVTGVAFAPEEKQQSKPNSSNSLDRIQSKSNSDAAQTPHILPPLTIATQAVQSVSILVQNVSRATSLYFLLSNNRVNDLIGLPIHLYKRAEMNHSHYLRFARRGSRRPTAYAGLPLPVSPTSQSLNVYMSNEIGELTTHFVSFLKSLAMRVNPETLQFFLTYTTVPDSGHGDEISVSDEMQTGIQAVHSTDDELDTMSEDLVSKIMDSESESETLNQTSTGSSSTSVGANALNSEATVPGTSIASADHAPSSPKVATNSEVAESAQQQSESQPVVEFPLYSRALEFCSSDQDSFVRVTAMNICMNMIRLATVQHDDFDVDGMSIDEHNSLDKPDRTVSLPTITPSGVLHEAPSLPMCDRIAIANYACDPRRVNDLVSPLCARLTSQFGQVEGTVRNLQELANASIPKHLQQSRVDRKSRLTSTVHDLMASVQDELMMLDDLLRVGLVSLNEQAIEMLLATFVYPMLLQPLLLPLHRFSAASSEQNPDGNSVSSSNQNSVADSRPVIKLQSPPPLCINSTTDVLMSDDNDPPSNSAPFPPSQNELSKAYSSEDMDLAPSKTALFGITVIFHSISNPCMKHFLLASLLHIFSPLASEGSIVQTPPHITFTGDHSDVIRMEKNHLLESVSGLRVPVYNFGTCLRHTAFGDDVAGSTNLCTFILAPGLVELLSTHCETTLKAGEPSKRYNPYRKIFLSYLTGSGEMVSLQKLAIMSLHDIVSKVDAEIVRGVASASNLSEQTDSMNDDDNIESSLREVLDCLCQSIVNKSVTLDGWWKVGFNPAAARTLLNVITTDSQCSSYAYNLLTKMRLEAANFLLYLPSRLDEKSRESSSKGQSNSVDKQHLETWLLDRFYFDQPNKSSGSVVENVCNLDDGQCGMEVFKSQSIKEASELLCEDSRIVDSLLVSETKGNTPFHCAATWALTCLSLDALCVKLFELKSASNEKRVTTQFAKSDGTSLSNADTLSHLSPNLAMALLDKSDSDDSPKKRSVAPEHGSIVGLVGKAAFPCVFEVTPKFSSLFTGRTCVSNEGVQWQSLYLVVIGKFAVLAEPKRGGSGGEGRVITACKLSCLAIKKDTTMLANNSTPARRLLLQHSSLDQHLPPLFVLESSSEKMPAYGPDRLNLARSRVDLWFEDANACAVAWKALAGKIAKARAKRGSRIRSALLEPDSCLPPLQTGTKASF</sequence>
<dbReference type="PANTHER" id="PTHR21481">
    <property type="entry name" value="PROTEIN CLEC16A"/>
    <property type="match status" value="1"/>
</dbReference>
<feature type="compositionally biased region" description="Low complexity" evidence="2">
    <location>
        <begin position="479"/>
        <end position="493"/>
    </location>
</feature>
<evidence type="ECO:0000256" key="1">
    <source>
        <dbReference type="ARBA" id="ARBA00023006"/>
    </source>
</evidence>
<protein>
    <recommendedName>
        <fullName evidence="3">FPL domain-containing protein</fullName>
    </recommendedName>
</protein>
<feature type="region of interest" description="Disordered" evidence="2">
    <location>
        <begin position="1"/>
        <end position="31"/>
    </location>
</feature>
<feature type="region of interest" description="Disordered" evidence="2">
    <location>
        <begin position="427"/>
        <end position="448"/>
    </location>
</feature>